<reference evidence="8" key="1">
    <citation type="submission" date="2017-04" db="EMBL/GenBank/DDBJ databases">
        <authorList>
            <person name="Varghese N."/>
            <person name="Submissions S."/>
        </authorList>
    </citation>
    <scope>NUCLEOTIDE SEQUENCE [LARGE SCALE GENOMIC DNA]</scope>
    <source>
        <strain evidence="8">K3S</strain>
    </source>
</reference>
<evidence type="ECO:0000256" key="5">
    <source>
        <dbReference type="ARBA" id="ARBA00023235"/>
    </source>
</evidence>
<dbReference type="GO" id="GO:0050660">
    <property type="term" value="F:flavin adenine dinucleotide binding"/>
    <property type="evidence" value="ECO:0007669"/>
    <property type="project" value="TreeGrafter"/>
</dbReference>
<dbReference type="PANTHER" id="PTHR21197">
    <property type="entry name" value="UDP-GALACTOPYRANOSE MUTASE"/>
    <property type="match status" value="1"/>
</dbReference>
<proteinExistence type="inferred from homology"/>
<protein>
    <submittedName>
        <fullName evidence="7">UDP-galactopyranose mutase</fullName>
    </submittedName>
</protein>
<dbReference type="SUPFAM" id="SSF51971">
    <property type="entry name" value="Nucleotide-binding domain"/>
    <property type="match status" value="1"/>
</dbReference>
<dbReference type="OrthoDB" id="9769600at2"/>
<dbReference type="GO" id="GO:0005829">
    <property type="term" value="C:cytosol"/>
    <property type="evidence" value="ECO:0007669"/>
    <property type="project" value="TreeGrafter"/>
</dbReference>
<dbReference type="Pfam" id="PF03275">
    <property type="entry name" value="GLF"/>
    <property type="match status" value="1"/>
</dbReference>
<dbReference type="InterPro" id="IPR004379">
    <property type="entry name" value="UDP-GALP_mutase"/>
</dbReference>
<comment type="similarity">
    <text evidence="2">Belongs to the UDP-galactopyranose/dTDP-fucopyranose mutase family.</text>
</comment>
<dbReference type="NCBIfam" id="TIGR00031">
    <property type="entry name" value="UDP-GALP_mutase"/>
    <property type="match status" value="1"/>
</dbReference>
<dbReference type="InterPro" id="IPR015899">
    <property type="entry name" value="UDP-GalPyranose_mutase_C"/>
</dbReference>
<name>A0A1X7E4F5_9BACT</name>
<keyword evidence="3" id="KW-0285">Flavoprotein</keyword>
<evidence type="ECO:0000256" key="2">
    <source>
        <dbReference type="ARBA" id="ARBA00009321"/>
    </source>
</evidence>
<comment type="cofactor">
    <cofactor evidence="1">
        <name>FAD</name>
        <dbReference type="ChEBI" id="CHEBI:57692"/>
    </cofactor>
</comment>
<dbReference type="GO" id="GO:0008767">
    <property type="term" value="F:UDP-galactopyranose mutase activity"/>
    <property type="evidence" value="ECO:0007669"/>
    <property type="project" value="InterPro"/>
</dbReference>
<evidence type="ECO:0000256" key="3">
    <source>
        <dbReference type="ARBA" id="ARBA00022630"/>
    </source>
</evidence>
<evidence type="ECO:0000313" key="7">
    <source>
        <dbReference type="EMBL" id="SMF26743.1"/>
    </source>
</evidence>
<evidence type="ECO:0000256" key="1">
    <source>
        <dbReference type="ARBA" id="ARBA00001974"/>
    </source>
</evidence>
<dbReference type="AlphaFoldDB" id="A0A1X7E4F5"/>
<dbReference type="Pfam" id="PF13450">
    <property type="entry name" value="NAD_binding_8"/>
    <property type="match status" value="1"/>
</dbReference>
<dbReference type="PANTHER" id="PTHR21197:SF0">
    <property type="entry name" value="UDP-GALACTOPYRANOSE MUTASE"/>
    <property type="match status" value="1"/>
</dbReference>
<dbReference type="Proteomes" id="UP000192906">
    <property type="component" value="Unassembled WGS sequence"/>
</dbReference>
<evidence type="ECO:0000313" key="8">
    <source>
        <dbReference type="Proteomes" id="UP000192906"/>
    </source>
</evidence>
<gene>
    <name evidence="7" type="ORF">SAMN06295933_2583</name>
</gene>
<accession>A0A1X7E4F5</accession>
<dbReference type="RefSeq" id="WP_085102854.1">
    <property type="nucleotide sequence ID" value="NZ_FWZU01000004.1"/>
</dbReference>
<keyword evidence="4" id="KW-0274">FAD</keyword>
<dbReference type="STRING" id="1519643.SAMN06295933_2583"/>
<dbReference type="SUPFAM" id="SSF54373">
    <property type="entry name" value="FAD-linked reductases, C-terminal domain"/>
    <property type="match status" value="1"/>
</dbReference>
<dbReference type="EMBL" id="FWZU01000004">
    <property type="protein sequence ID" value="SMF26743.1"/>
    <property type="molecule type" value="Genomic_DNA"/>
</dbReference>
<sequence>MLHKHVVVGAGITGSVIARRIAEDCGEKVLVIDSRDHIGGNCYSRFDPETNIEVHSYGTHIFHTSNRRVWDYLNRFTEFNSYRHKVLTTYKNRTYHMPVNLQTINSFFNLSLRPHEVAGFIQKQSEKENITDPANLEEKAVSLIGRDLYEAFVKGYTLKQWECDPRELSADIISRLPFRHTYECDYFTCRYQGLPYEGYGKMFENMLDHELITVQLKTDFFDIRKELSKDCTVYYSGPVDRFFDYCHGELTWRSLRFEYETEHVGDYQGTAVMNYADIDIPYTRIHEYQHLHPERENRSGKTVISREYSVKWKQGEEPYYPVNTAEDRNRLALYQTEAEKLPRVHFTGRLGQYKYYDMDKAVLAALEVCDEVLKG</sequence>
<keyword evidence="5" id="KW-0413">Isomerase</keyword>
<evidence type="ECO:0000259" key="6">
    <source>
        <dbReference type="Pfam" id="PF03275"/>
    </source>
</evidence>
<keyword evidence="8" id="KW-1185">Reference proteome</keyword>
<evidence type="ECO:0000256" key="4">
    <source>
        <dbReference type="ARBA" id="ARBA00022827"/>
    </source>
</evidence>
<organism evidence="7 8">
    <name type="scientific">Desulfovibrio gilichinskyi</name>
    <dbReference type="NCBI Taxonomy" id="1519643"/>
    <lineage>
        <taxon>Bacteria</taxon>
        <taxon>Pseudomonadati</taxon>
        <taxon>Thermodesulfobacteriota</taxon>
        <taxon>Desulfovibrionia</taxon>
        <taxon>Desulfovibrionales</taxon>
        <taxon>Desulfovibrionaceae</taxon>
        <taxon>Desulfovibrio</taxon>
    </lineage>
</organism>
<feature type="domain" description="UDP-galactopyranose mutase C-terminal" evidence="6">
    <location>
        <begin position="151"/>
        <end position="355"/>
    </location>
</feature>
<dbReference type="Gene3D" id="3.40.50.720">
    <property type="entry name" value="NAD(P)-binding Rossmann-like Domain"/>
    <property type="match status" value="3"/>
</dbReference>